<feature type="domain" description="UvrD-like helicase ATP-binding" evidence="13">
    <location>
        <begin position="106"/>
        <end position="408"/>
    </location>
</feature>
<keyword evidence="6" id="KW-0238">DNA-binding</keyword>
<keyword evidence="5 11" id="KW-0067">ATP-binding</keyword>
<dbReference type="AlphaFoldDB" id="A0A261FA81"/>
<dbReference type="GO" id="GO:0033202">
    <property type="term" value="C:DNA helicase complex"/>
    <property type="evidence" value="ECO:0007669"/>
    <property type="project" value="TreeGrafter"/>
</dbReference>
<feature type="domain" description="UvrD-like helicase C-terminal" evidence="14">
    <location>
        <begin position="409"/>
        <end position="686"/>
    </location>
</feature>
<name>A0A261FA81_9BIFI</name>
<proteinExistence type="inferred from homology"/>
<dbReference type="Gene3D" id="1.10.10.160">
    <property type="match status" value="1"/>
</dbReference>
<evidence type="ECO:0000256" key="1">
    <source>
        <dbReference type="ARBA" id="ARBA00009922"/>
    </source>
</evidence>
<dbReference type="GO" id="GO:0005829">
    <property type="term" value="C:cytosol"/>
    <property type="evidence" value="ECO:0007669"/>
    <property type="project" value="TreeGrafter"/>
</dbReference>
<evidence type="ECO:0000313" key="16">
    <source>
        <dbReference type="Proteomes" id="UP000228976"/>
    </source>
</evidence>
<evidence type="ECO:0000256" key="11">
    <source>
        <dbReference type="PROSITE-ProRule" id="PRU00560"/>
    </source>
</evidence>
<keyword evidence="7" id="KW-0413">Isomerase</keyword>
<dbReference type="GO" id="GO:0043138">
    <property type="term" value="F:3'-5' DNA helicase activity"/>
    <property type="evidence" value="ECO:0007669"/>
    <property type="project" value="UniProtKB-EC"/>
</dbReference>
<evidence type="ECO:0000256" key="7">
    <source>
        <dbReference type="ARBA" id="ARBA00023235"/>
    </source>
</evidence>
<dbReference type="GO" id="GO:0005524">
    <property type="term" value="F:ATP binding"/>
    <property type="evidence" value="ECO:0007669"/>
    <property type="project" value="UniProtKB-UniRule"/>
</dbReference>
<comment type="catalytic activity">
    <reaction evidence="8">
        <text>Couples ATP hydrolysis with the unwinding of duplex DNA by translocating in the 3'-5' direction.</text>
        <dbReference type="EC" id="5.6.2.4"/>
    </reaction>
</comment>
<dbReference type="InterPro" id="IPR000212">
    <property type="entry name" value="DNA_helicase_UvrD/REP"/>
</dbReference>
<dbReference type="PROSITE" id="PS51217">
    <property type="entry name" value="UVRD_HELICASE_CTER"/>
    <property type="match status" value="1"/>
</dbReference>
<keyword evidence="2 11" id="KW-0547">Nucleotide-binding</keyword>
<evidence type="ECO:0000256" key="2">
    <source>
        <dbReference type="ARBA" id="ARBA00022741"/>
    </source>
</evidence>
<dbReference type="GO" id="GO:0000725">
    <property type="term" value="P:recombinational repair"/>
    <property type="evidence" value="ECO:0007669"/>
    <property type="project" value="TreeGrafter"/>
</dbReference>
<keyword evidence="3 11" id="KW-0378">Hydrolase</keyword>
<gene>
    <name evidence="15" type="ORF">AEAE_0433</name>
</gene>
<evidence type="ECO:0000256" key="8">
    <source>
        <dbReference type="ARBA" id="ARBA00034617"/>
    </source>
</evidence>
<dbReference type="InterPro" id="IPR014017">
    <property type="entry name" value="DNA_helicase_UvrD-like_C"/>
</dbReference>
<comment type="catalytic activity">
    <reaction evidence="10">
        <text>ATP + H2O = ADP + phosphate + H(+)</text>
        <dbReference type="Rhea" id="RHEA:13065"/>
        <dbReference type="ChEBI" id="CHEBI:15377"/>
        <dbReference type="ChEBI" id="CHEBI:15378"/>
        <dbReference type="ChEBI" id="CHEBI:30616"/>
        <dbReference type="ChEBI" id="CHEBI:43474"/>
        <dbReference type="ChEBI" id="CHEBI:456216"/>
        <dbReference type="EC" id="5.6.2.4"/>
    </reaction>
</comment>
<dbReference type="EMBL" id="MWWU01000002">
    <property type="protein sequence ID" value="OZG55945.1"/>
    <property type="molecule type" value="Genomic_DNA"/>
</dbReference>
<evidence type="ECO:0000313" key="15">
    <source>
        <dbReference type="EMBL" id="OZG55945.1"/>
    </source>
</evidence>
<comment type="similarity">
    <text evidence="1">Belongs to the helicase family. UvrD subfamily.</text>
</comment>
<evidence type="ECO:0000256" key="6">
    <source>
        <dbReference type="ARBA" id="ARBA00023125"/>
    </source>
</evidence>
<reference evidence="15 16" key="1">
    <citation type="journal article" date="2017" name="BMC Genomics">
        <title>Comparative genomic and phylogenomic analyses of the Bifidobacteriaceae family.</title>
        <authorList>
            <person name="Lugli G.A."/>
            <person name="Milani C."/>
            <person name="Turroni F."/>
            <person name="Duranti S."/>
            <person name="Mancabelli L."/>
            <person name="Mangifesta M."/>
            <person name="Ferrario C."/>
            <person name="Modesto M."/>
            <person name="Mattarelli P."/>
            <person name="Jiri K."/>
            <person name="van Sinderen D."/>
            <person name="Ventura M."/>
        </authorList>
    </citation>
    <scope>NUCLEOTIDE SEQUENCE [LARGE SCALE GENOMIC DNA]</scope>
    <source>
        <strain evidence="15 16">LMG 21773</strain>
    </source>
</reference>
<organism evidence="15 16">
    <name type="scientific">Aeriscardovia aeriphila</name>
    <dbReference type="NCBI Taxonomy" id="218139"/>
    <lineage>
        <taxon>Bacteria</taxon>
        <taxon>Bacillati</taxon>
        <taxon>Actinomycetota</taxon>
        <taxon>Actinomycetes</taxon>
        <taxon>Bifidobacteriales</taxon>
        <taxon>Bifidobacteriaceae</taxon>
        <taxon>Aeriscardovia</taxon>
    </lineage>
</organism>
<evidence type="ECO:0000259" key="13">
    <source>
        <dbReference type="PROSITE" id="PS51198"/>
    </source>
</evidence>
<sequence>MDQMADEFDQQASYEAMADEDPSFVPPVDPESAEAQEYGLDAQSQAEYEQYQQQRFLAQQQQLAAASQKNTASSQSNTASSRGTGNYRLEQLSPEEKQAQAQRLLAGLNPQQAQAVQYQGPALLIAAGAGSGKTRVLTRRIAWVMSQWNAWPSQILAITFTNKAAAEMRERLTKLVGSQRAERLWVSTFHSACVRILRRFTHEAGLKSNFTIYDQQDQLRLLKLIETDFNIDVKKYKPRQFSSKISDWKNSLQGAQEVLQTLAPSFTPGVAGTHITGHEKQPELEAMVYGEYQCRLAAANAVDFDDLIMKTVDLLNTSQEAADFYHKRLHYVLVDEYQDTNRAQYEFLRLIAGYEGFAVKRPAWISVVGDSDQSIYAFRGADISNILDFENDFPHAKTILLEQNYRSTQNILDAANAVIAKNEGRKPKKLWTSEGSGDKIIGYAADDARGEARFVTEEIARIRTEENIPYSDVAIMYRTNAQSRLMEEQLVAAGIPYLIVGGTRFYERAEIKNALAYLHALLNPADDISLRRILNEPRRGIGAKTELDVANFAQAHSMSFWEALSHLDEIGLSAAPVKHLRQFVDLMQSMMDSVTGDGVLPSTAIHVMLENSGLVAQYRASQDVEDQSRLENLGQLETVAKEYEANEVNPTLDGFLEQTALVADSDQLPDGDSGRVTLMTLHTAKGLEYPVVFLTGMEEGTFPSARALAGDNDAPDASTNQLEEERRLAYVGITRARKRLYITRAGIRSQWGQAQEMPPSRFLDEIPAQLIDWRREFTATENVRSNGGWGSDNFGDDFDSDFSATSAFGTDEEGFSYGGRSSFGSRYSRSYGSGSFGARSSFGSRDSYGANDFDDSDDYSSSGSSYGSGSRRSGSRSSSSYGSSSRSSSYGSGSSSYRSRSSIYGSSSRGSYGSNSYSSRFEEKSKIHYSHKPVEKKTATAASGSTYSISDFAVGDKVSHDKYGLGTVTEIFDKGANSILVVDFKSEGVKRLLLRMAPVEKL</sequence>
<dbReference type="RefSeq" id="WP_244569596.1">
    <property type="nucleotide sequence ID" value="NZ_JACBYZ010000001.1"/>
</dbReference>
<dbReference type="PANTHER" id="PTHR11070:SF2">
    <property type="entry name" value="ATP-DEPENDENT DNA HELICASE SRS2"/>
    <property type="match status" value="1"/>
</dbReference>
<feature type="binding site" evidence="11">
    <location>
        <begin position="127"/>
        <end position="134"/>
    </location>
    <ligand>
        <name>ATP</name>
        <dbReference type="ChEBI" id="CHEBI:30616"/>
    </ligand>
</feature>
<dbReference type="Pfam" id="PF13361">
    <property type="entry name" value="UvrD_C"/>
    <property type="match status" value="1"/>
</dbReference>
<evidence type="ECO:0000256" key="9">
    <source>
        <dbReference type="ARBA" id="ARBA00034808"/>
    </source>
</evidence>
<evidence type="ECO:0000256" key="12">
    <source>
        <dbReference type="SAM" id="MobiDB-lite"/>
    </source>
</evidence>
<comment type="caution">
    <text evidence="15">The sequence shown here is derived from an EMBL/GenBank/DDBJ whole genome shotgun (WGS) entry which is preliminary data.</text>
</comment>
<feature type="region of interest" description="Disordered" evidence="12">
    <location>
        <begin position="1"/>
        <end position="45"/>
    </location>
</feature>
<accession>A0A261FA81</accession>
<dbReference type="CDD" id="cd17932">
    <property type="entry name" value="DEXQc_UvrD"/>
    <property type="match status" value="1"/>
</dbReference>
<evidence type="ECO:0000256" key="10">
    <source>
        <dbReference type="ARBA" id="ARBA00048988"/>
    </source>
</evidence>
<evidence type="ECO:0000256" key="5">
    <source>
        <dbReference type="ARBA" id="ARBA00022840"/>
    </source>
</evidence>
<dbReference type="GO" id="GO:0016887">
    <property type="term" value="F:ATP hydrolysis activity"/>
    <property type="evidence" value="ECO:0007669"/>
    <property type="project" value="RHEA"/>
</dbReference>
<dbReference type="PANTHER" id="PTHR11070">
    <property type="entry name" value="UVRD / RECB / PCRA DNA HELICASE FAMILY MEMBER"/>
    <property type="match status" value="1"/>
</dbReference>
<dbReference type="Gene3D" id="3.40.50.300">
    <property type="entry name" value="P-loop containing nucleotide triphosphate hydrolases"/>
    <property type="match status" value="2"/>
</dbReference>
<feature type="compositionally biased region" description="Low complexity" evidence="12">
    <location>
        <begin position="859"/>
        <end position="915"/>
    </location>
</feature>
<dbReference type="SUPFAM" id="SSF52540">
    <property type="entry name" value="P-loop containing nucleoside triphosphate hydrolases"/>
    <property type="match status" value="1"/>
</dbReference>
<dbReference type="GO" id="GO:0003677">
    <property type="term" value="F:DNA binding"/>
    <property type="evidence" value="ECO:0007669"/>
    <property type="project" value="UniProtKB-KW"/>
</dbReference>
<dbReference type="Pfam" id="PF21196">
    <property type="entry name" value="PcrA_UvrD_tudor"/>
    <property type="match status" value="1"/>
</dbReference>
<protein>
    <recommendedName>
        <fullName evidence="9">DNA 3'-5' helicase</fullName>
        <ecNumber evidence="9">5.6.2.4</ecNumber>
    </recommendedName>
</protein>
<evidence type="ECO:0000256" key="3">
    <source>
        <dbReference type="ARBA" id="ARBA00022801"/>
    </source>
</evidence>
<evidence type="ECO:0000259" key="14">
    <source>
        <dbReference type="PROSITE" id="PS51217"/>
    </source>
</evidence>
<dbReference type="CDD" id="cd18807">
    <property type="entry name" value="SF1_C_UvrD"/>
    <property type="match status" value="1"/>
</dbReference>
<keyword evidence="4 11" id="KW-0347">Helicase</keyword>
<dbReference type="PROSITE" id="PS51198">
    <property type="entry name" value="UVRD_HELICASE_ATP_BIND"/>
    <property type="match status" value="1"/>
</dbReference>
<dbReference type="FunFam" id="1.10.486.10:FF:000003">
    <property type="entry name" value="ATP-dependent DNA helicase"/>
    <property type="match status" value="1"/>
</dbReference>
<dbReference type="EC" id="5.6.2.4" evidence="9"/>
<dbReference type="Gene3D" id="1.10.486.10">
    <property type="entry name" value="PCRA, domain 4"/>
    <property type="match status" value="1"/>
</dbReference>
<evidence type="ECO:0000256" key="4">
    <source>
        <dbReference type="ARBA" id="ARBA00022806"/>
    </source>
</evidence>
<dbReference type="Pfam" id="PF00580">
    <property type="entry name" value="UvrD-helicase"/>
    <property type="match status" value="1"/>
</dbReference>
<dbReference type="InterPro" id="IPR013986">
    <property type="entry name" value="DExx_box_DNA_helicase_dom_sf"/>
</dbReference>
<keyword evidence="16" id="KW-1185">Reference proteome</keyword>
<dbReference type="InterPro" id="IPR014016">
    <property type="entry name" value="UvrD-like_ATP-bd"/>
</dbReference>
<dbReference type="Proteomes" id="UP000228976">
    <property type="component" value="Unassembled WGS sequence"/>
</dbReference>
<feature type="region of interest" description="Disordered" evidence="12">
    <location>
        <begin position="853"/>
        <end position="915"/>
    </location>
</feature>
<dbReference type="InterPro" id="IPR027417">
    <property type="entry name" value="P-loop_NTPase"/>
</dbReference>